<feature type="transmembrane region" description="Helical" evidence="13">
    <location>
        <begin position="49"/>
        <end position="69"/>
    </location>
</feature>
<keyword evidence="11" id="KW-0407">Ion channel</keyword>
<evidence type="ECO:0000256" key="11">
    <source>
        <dbReference type="ARBA" id="ARBA00023303"/>
    </source>
</evidence>
<dbReference type="Proteomes" id="UP000267794">
    <property type="component" value="Chromosome"/>
</dbReference>
<evidence type="ECO:0000256" key="6">
    <source>
        <dbReference type="ARBA" id="ARBA00022826"/>
    </source>
</evidence>
<comment type="subcellular location">
    <subcellularLocation>
        <location evidence="1">Membrane</location>
        <topology evidence="1">Multi-pass membrane protein</topology>
    </subcellularLocation>
</comment>
<feature type="transmembrane region" description="Helical" evidence="13">
    <location>
        <begin position="81"/>
        <end position="107"/>
    </location>
</feature>
<name>A0A386RGU2_LACHE</name>
<evidence type="ECO:0000313" key="15">
    <source>
        <dbReference type="Proteomes" id="UP000267794"/>
    </source>
</evidence>
<keyword evidence="9" id="KW-0406">Ion transport</keyword>
<evidence type="ECO:0000256" key="4">
    <source>
        <dbReference type="ARBA" id="ARBA00022538"/>
    </source>
</evidence>
<gene>
    <name evidence="14" type="ORF">BC335_1809</name>
</gene>
<protein>
    <recommendedName>
        <fullName evidence="16">DUF1211 domain-containing protein</fullName>
    </recommendedName>
</protein>
<keyword evidence="4" id="KW-0633">Potassium transport</keyword>
<evidence type="ECO:0000256" key="2">
    <source>
        <dbReference type="ARBA" id="ARBA00006920"/>
    </source>
</evidence>
<keyword evidence="5 13" id="KW-0812">Transmembrane</keyword>
<evidence type="ECO:0000256" key="1">
    <source>
        <dbReference type="ARBA" id="ARBA00004141"/>
    </source>
</evidence>
<comment type="catalytic activity">
    <reaction evidence="12">
        <text>K(+)(in) = K(+)(out)</text>
        <dbReference type="Rhea" id="RHEA:29463"/>
        <dbReference type="ChEBI" id="CHEBI:29103"/>
    </reaction>
</comment>
<dbReference type="InterPro" id="IPR010617">
    <property type="entry name" value="TMEM175-like"/>
</dbReference>
<feature type="transmembrane region" description="Helical" evidence="13">
    <location>
        <begin position="114"/>
        <end position="135"/>
    </location>
</feature>
<evidence type="ECO:0000256" key="5">
    <source>
        <dbReference type="ARBA" id="ARBA00022692"/>
    </source>
</evidence>
<dbReference type="GO" id="GO:0016020">
    <property type="term" value="C:membrane"/>
    <property type="evidence" value="ECO:0007669"/>
    <property type="project" value="UniProtKB-SubCell"/>
</dbReference>
<accession>A0A386RGU2</accession>
<reference evidence="14 15" key="1">
    <citation type="submission" date="2016-10" db="EMBL/GenBank/DDBJ databases">
        <title>Complete genomic sequencing of Lactobacillus helveticus LH99 and comparative genome analysis.</title>
        <authorList>
            <person name="Li N."/>
            <person name="You C."/>
            <person name="Liu Z."/>
        </authorList>
    </citation>
    <scope>NUCLEOTIDE SEQUENCE [LARGE SCALE GENOMIC DNA]</scope>
    <source>
        <strain evidence="14 15">LH99</strain>
    </source>
</reference>
<evidence type="ECO:0000256" key="7">
    <source>
        <dbReference type="ARBA" id="ARBA00022958"/>
    </source>
</evidence>
<dbReference type="GO" id="GO:0015252">
    <property type="term" value="F:proton channel activity"/>
    <property type="evidence" value="ECO:0007669"/>
    <property type="project" value="InterPro"/>
</dbReference>
<comment type="similarity">
    <text evidence="2">Belongs to the TMEM175 family.</text>
</comment>
<evidence type="ECO:0000256" key="10">
    <source>
        <dbReference type="ARBA" id="ARBA00023136"/>
    </source>
</evidence>
<feature type="transmembrane region" description="Helical" evidence="13">
    <location>
        <begin position="141"/>
        <end position="163"/>
    </location>
</feature>
<evidence type="ECO:0000256" key="9">
    <source>
        <dbReference type="ARBA" id="ARBA00023065"/>
    </source>
</evidence>
<dbReference type="Pfam" id="PF06736">
    <property type="entry name" value="TMEM175"/>
    <property type="match status" value="1"/>
</dbReference>
<keyword evidence="8 13" id="KW-1133">Transmembrane helix</keyword>
<evidence type="ECO:0000256" key="8">
    <source>
        <dbReference type="ARBA" id="ARBA00022989"/>
    </source>
</evidence>
<evidence type="ECO:0000256" key="3">
    <source>
        <dbReference type="ARBA" id="ARBA00022448"/>
    </source>
</evidence>
<evidence type="ECO:0000256" key="13">
    <source>
        <dbReference type="SAM" id="Phobius"/>
    </source>
</evidence>
<dbReference type="GO" id="GO:0005267">
    <property type="term" value="F:potassium channel activity"/>
    <property type="evidence" value="ECO:0007669"/>
    <property type="project" value="UniProtKB-KW"/>
</dbReference>
<keyword evidence="7" id="KW-0630">Potassium</keyword>
<evidence type="ECO:0000256" key="12">
    <source>
        <dbReference type="ARBA" id="ARBA00034430"/>
    </source>
</evidence>
<evidence type="ECO:0008006" key="16">
    <source>
        <dbReference type="Google" id="ProtNLM"/>
    </source>
</evidence>
<keyword evidence="6" id="KW-0631">Potassium channel</keyword>
<proteinExistence type="inferred from homology"/>
<keyword evidence="3" id="KW-0813">Transport</keyword>
<organism evidence="14 15">
    <name type="scientific">Lactobacillus helveticus</name>
    <name type="common">Lactobacillus suntoryeus</name>
    <dbReference type="NCBI Taxonomy" id="1587"/>
    <lineage>
        <taxon>Bacteria</taxon>
        <taxon>Bacillati</taxon>
        <taxon>Bacillota</taxon>
        <taxon>Bacilli</taxon>
        <taxon>Lactobacillales</taxon>
        <taxon>Lactobacillaceae</taxon>
        <taxon>Lactobacillus</taxon>
    </lineage>
</organism>
<dbReference type="EMBL" id="CP017982">
    <property type="protein sequence ID" value="AYE62199.1"/>
    <property type="molecule type" value="Genomic_DNA"/>
</dbReference>
<dbReference type="RefSeq" id="WP_120357626.1">
    <property type="nucleotide sequence ID" value="NZ_CP017982.1"/>
</dbReference>
<sequence>MFKLHKVFDSRHYRRLSLVQKEELKEARDKVHQAQQKEPKRLREHLETFNDAVIAIIITIIVLQIQPAFKVSQYLEFLGNIVIFIIAFFIIADFWYELHLAFSYFIFKPDKITAICDFCLLATLSLLPVMTKWIMMRDSAFAVTNFGIVYFIAQILKVFVQYFGAKPLMRSSQVMNIMMVKTSVHRIILVFLLTLFLILLSLVVPKVAMFLYILIPFISFLMPNNSRGFR</sequence>
<dbReference type="AlphaFoldDB" id="A0A386RGU2"/>
<keyword evidence="10 13" id="KW-0472">Membrane</keyword>
<feature type="transmembrane region" description="Helical" evidence="13">
    <location>
        <begin position="184"/>
        <end position="203"/>
    </location>
</feature>
<evidence type="ECO:0000313" key="14">
    <source>
        <dbReference type="EMBL" id="AYE62199.1"/>
    </source>
</evidence>
<feature type="transmembrane region" description="Helical" evidence="13">
    <location>
        <begin position="209"/>
        <end position="226"/>
    </location>
</feature>